<sequence>MLPPDAGGRAQLLRWSNLGDQSTPQGGINSHPEPIVRPTLAPEQRRDCAAQIRGDATGASSRFPSSAKGNGTTSTQDFVNGSAGTAASLVVCRHSAWQQPPHHGSLGPASSQETTQGLHRWGIVDPATAHQVPRHQQPEHHGNTLVALSSCF</sequence>
<feature type="compositionally biased region" description="Polar residues" evidence="1">
    <location>
        <begin position="18"/>
        <end position="28"/>
    </location>
</feature>
<evidence type="ECO:0000313" key="3">
    <source>
        <dbReference type="Proteomes" id="UP000289886"/>
    </source>
</evidence>
<evidence type="ECO:0000256" key="1">
    <source>
        <dbReference type="SAM" id="MobiDB-lite"/>
    </source>
</evidence>
<proteinExistence type="predicted"/>
<feature type="compositionally biased region" description="Polar residues" evidence="1">
    <location>
        <begin position="58"/>
        <end position="79"/>
    </location>
</feature>
<protein>
    <submittedName>
        <fullName evidence="2">Uncharacterized protein</fullName>
    </submittedName>
</protein>
<feature type="region of interest" description="Disordered" evidence="1">
    <location>
        <begin position="1"/>
        <end position="79"/>
    </location>
</feature>
<dbReference type="Proteomes" id="UP000289886">
    <property type="component" value="Unassembled WGS sequence"/>
</dbReference>
<dbReference type="EMBL" id="SCEB01215586">
    <property type="protein sequence ID" value="RXM28727.1"/>
    <property type="molecule type" value="Genomic_DNA"/>
</dbReference>
<evidence type="ECO:0000313" key="2">
    <source>
        <dbReference type="EMBL" id="RXM28727.1"/>
    </source>
</evidence>
<feature type="region of interest" description="Disordered" evidence="1">
    <location>
        <begin position="130"/>
        <end position="152"/>
    </location>
</feature>
<comment type="caution">
    <text evidence="2">The sequence shown here is derived from an EMBL/GenBank/DDBJ whole genome shotgun (WGS) entry which is preliminary data.</text>
</comment>
<dbReference type="AlphaFoldDB" id="A0A444U0N2"/>
<name>A0A444U0N2_ACIRT</name>
<gene>
    <name evidence="2" type="ORF">EOD39_9441</name>
</gene>
<keyword evidence="3" id="KW-1185">Reference proteome</keyword>
<reference evidence="2 3" key="1">
    <citation type="submission" date="2019-01" db="EMBL/GenBank/DDBJ databases">
        <title>Draft Genome and Complete Hox-Cluster Characterization of the Sterlet Sturgeon (Acipenser ruthenus).</title>
        <authorList>
            <person name="Wei Q."/>
        </authorList>
    </citation>
    <scope>NUCLEOTIDE SEQUENCE [LARGE SCALE GENOMIC DNA]</scope>
    <source>
        <strain evidence="2">WHYD16114868_AA</strain>
        <tissue evidence="2">Blood</tissue>
    </source>
</reference>
<organism evidence="2 3">
    <name type="scientific">Acipenser ruthenus</name>
    <name type="common">Sterlet sturgeon</name>
    <dbReference type="NCBI Taxonomy" id="7906"/>
    <lineage>
        <taxon>Eukaryota</taxon>
        <taxon>Metazoa</taxon>
        <taxon>Chordata</taxon>
        <taxon>Craniata</taxon>
        <taxon>Vertebrata</taxon>
        <taxon>Euteleostomi</taxon>
        <taxon>Actinopterygii</taxon>
        <taxon>Chondrostei</taxon>
        <taxon>Acipenseriformes</taxon>
        <taxon>Acipenseridae</taxon>
        <taxon>Acipenser</taxon>
    </lineage>
</organism>
<accession>A0A444U0N2</accession>